<evidence type="ECO:0000313" key="3">
    <source>
        <dbReference type="Proteomes" id="UP000006620"/>
    </source>
</evidence>
<dbReference type="KEGG" id="pms:KNP414_07053"/>
<name>F8FKH2_PAEMK</name>
<dbReference type="HOGENOM" id="CLU_108696_8_2_9"/>
<feature type="domain" description="Carrier" evidence="1">
    <location>
        <begin position="4"/>
        <end position="85"/>
    </location>
</feature>
<proteinExistence type="predicted"/>
<dbReference type="PROSITE" id="PS50075">
    <property type="entry name" value="CARRIER"/>
    <property type="match status" value="1"/>
</dbReference>
<dbReference type="Gene3D" id="1.10.1200.10">
    <property type="entry name" value="ACP-like"/>
    <property type="match status" value="1"/>
</dbReference>
<reference evidence="2 3" key="2">
    <citation type="journal article" date="2013" name="Genome Announc.">
        <title>Genome Sequence of Growth-Improving Paenibacillus mucilaginosus Strain KNP414.</title>
        <authorList>
            <person name="Lu J.J."/>
            <person name="Wang J.F."/>
            <person name="Hu X.F."/>
        </authorList>
    </citation>
    <scope>NUCLEOTIDE SEQUENCE [LARGE SCALE GENOMIC DNA]</scope>
    <source>
        <strain evidence="2 3">KNP414</strain>
    </source>
</reference>
<protein>
    <submittedName>
        <fullName evidence="2">Acyl carrier protein</fullName>
    </submittedName>
</protein>
<dbReference type="InterPro" id="IPR009081">
    <property type="entry name" value="PP-bd_ACP"/>
</dbReference>
<sequence length="94" mass="10625">MNREELRQGLKRLLTENLELPEAAKRETLDDSLKLNADLYVDSVRLLQLIVYIEEELKLAVPEEELDFKGLDTVGALLDFMAELRPLDAAGQGV</sequence>
<dbReference type="SUPFAM" id="SSF47336">
    <property type="entry name" value="ACP-like"/>
    <property type="match status" value="1"/>
</dbReference>
<organism evidence="2 3">
    <name type="scientific">Paenibacillus mucilaginosus (strain KNP414)</name>
    <dbReference type="NCBI Taxonomy" id="1036673"/>
    <lineage>
        <taxon>Bacteria</taxon>
        <taxon>Bacillati</taxon>
        <taxon>Bacillota</taxon>
        <taxon>Bacilli</taxon>
        <taxon>Bacillales</taxon>
        <taxon>Paenibacillaceae</taxon>
        <taxon>Paenibacillus</taxon>
    </lineage>
</organism>
<evidence type="ECO:0000313" key="2">
    <source>
        <dbReference type="EMBL" id="AEI45565.1"/>
    </source>
</evidence>
<reference evidence="3" key="1">
    <citation type="submission" date="2011-06" db="EMBL/GenBank/DDBJ databases">
        <title>Complete genome sequence of Paenibacillus mucilaginosus KNP414.</title>
        <authorList>
            <person name="Wang J."/>
            <person name="Hu S."/>
            <person name="Hu X."/>
            <person name="Zhang B."/>
            <person name="Dong D."/>
            <person name="Zhang S."/>
            <person name="Zhao K."/>
            <person name="Wu D."/>
        </authorList>
    </citation>
    <scope>NUCLEOTIDE SEQUENCE [LARGE SCALE GENOMIC DNA]</scope>
    <source>
        <strain evidence="3">KNP414</strain>
    </source>
</reference>
<dbReference type="EMBL" id="CP002869">
    <property type="protein sequence ID" value="AEI45565.1"/>
    <property type="molecule type" value="Genomic_DNA"/>
</dbReference>
<dbReference type="PATRIC" id="fig|1036673.3.peg.6581"/>
<dbReference type="Pfam" id="PF00550">
    <property type="entry name" value="PP-binding"/>
    <property type="match status" value="1"/>
</dbReference>
<dbReference type="RefSeq" id="WP_013920707.1">
    <property type="nucleotide sequence ID" value="NC_015690.1"/>
</dbReference>
<dbReference type="AlphaFoldDB" id="F8FKH2"/>
<accession>F8FKH2</accession>
<gene>
    <name evidence="2" type="ordered locus">KNP414_07053</name>
</gene>
<evidence type="ECO:0000259" key="1">
    <source>
        <dbReference type="PROSITE" id="PS50075"/>
    </source>
</evidence>
<dbReference type="InterPro" id="IPR036736">
    <property type="entry name" value="ACP-like_sf"/>
</dbReference>
<dbReference type="Proteomes" id="UP000006620">
    <property type="component" value="Chromosome"/>
</dbReference>